<gene>
    <name evidence="1" type="ORF">NFG58_11235</name>
</gene>
<evidence type="ECO:0000313" key="1">
    <source>
        <dbReference type="EMBL" id="XBO69210.1"/>
    </source>
</evidence>
<accession>A0AAU7KCH9</accession>
<reference evidence="1" key="1">
    <citation type="submission" date="2022-06" db="EMBL/GenBank/DDBJ databases">
        <title>A novel DMS-producing enzyme.</title>
        <authorList>
            <person name="Zhang Y."/>
        </authorList>
    </citation>
    <scope>NUCLEOTIDE SEQUENCE</scope>
    <source>
        <strain evidence="1">RT37</strain>
    </source>
</reference>
<dbReference type="RefSeq" id="WP_289105743.1">
    <property type="nucleotide sequence ID" value="NZ_CP098827.1"/>
</dbReference>
<name>A0AAU7KCH9_9GAMM</name>
<sequence>MITTDPKLAWAMALDTGVRSQMGPILEELESGGGVQFTKKGGTGAAHGIEYGPVYARICRLEREQPTLAAIGHVLCHPSTEQANAYLDDAVEAVEGKVIASIPNWGDGRAWRPAKKERVHYLIHVALLERQRNLSNEQPAWGPERIGATMAEWYGVAITTRKWHQDWMPVWSVIQASINHWEGEAMEPISETIGDMVRNIRKAA</sequence>
<organism evidence="1">
    <name type="scientific">Halomonas sp. RT37</name>
    <dbReference type="NCBI Taxonomy" id="2950872"/>
    <lineage>
        <taxon>Bacteria</taxon>
        <taxon>Pseudomonadati</taxon>
        <taxon>Pseudomonadota</taxon>
        <taxon>Gammaproteobacteria</taxon>
        <taxon>Oceanospirillales</taxon>
        <taxon>Halomonadaceae</taxon>
        <taxon>Halomonas</taxon>
    </lineage>
</organism>
<dbReference type="EMBL" id="CP098827">
    <property type="protein sequence ID" value="XBO69210.1"/>
    <property type="molecule type" value="Genomic_DNA"/>
</dbReference>
<proteinExistence type="predicted"/>
<dbReference type="AlphaFoldDB" id="A0AAU7KCH9"/>
<protein>
    <submittedName>
        <fullName evidence="1">Uncharacterized protein</fullName>
    </submittedName>
</protein>